<evidence type="ECO:0000256" key="2">
    <source>
        <dbReference type="SAM" id="MobiDB-lite"/>
    </source>
</evidence>
<feature type="region of interest" description="Disordered" evidence="2">
    <location>
        <begin position="1"/>
        <end position="22"/>
    </location>
</feature>
<sequence>MSRSRSMSKSRSRSPVKRAASPSAEETTCPFLIRIFLTKGKHTPMLDFDDGKLPLRDEFQVYGWKNWTPTSLIQLLYPSFPPPYRSPFARFSFRHIYVDASQRGLYRSRDLVSFTGRDLLATVVPSDEHPKLDKDAMDMELDDIEAPSKRVGGRKVDEKTLDAYGFVTGDLLSVSLHVPEPKIGAGAGPGPGPRGNTAVTGAPVQSFGWADRDRPPHAGAAPATGGWGRGDPLPPQAARGGRGGFGRDEPAGGGSWRGGAPLRGGHSRRSRSPERETNGHRNGSRRSRSPDDRGARRESWASRRRD</sequence>
<dbReference type="PANTHER" id="PTHR13082:SF0">
    <property type="entry name" value="HISTONE DEACETYLASE COMPLEX SUBUNIT SAP18"/>
    <property type="match status" value="1"/>
</dbReference>
<feature type="compositionally biased region" description="Basic residues" evidence="2">
    <location>
        <begin position="1"/>
        <end position="16"/>
    </location>
</feature>
<dbReference type="InterPro" id="IPR010516">
    <property type="entry name" value="SAP18"/>
</dbReference>
<dbReference type="STRING" id="71784.A0A1Y2B7D3"/>
<comment type="similarity">
    <text evidence="1">Belongs to the SAP18 family.</text>
</comment>
<keyword evidence="4" id="KW-1185">Reference proteome</keyword>
<dbReference type="Pfam" id="PF06487">
    <property type="entry name" value="SAP18"/>
    <property type="match status" value="1"/>
</dbReference>
<comment type="caution">
    <text evidence="3">The sequence shown here is derived from an EMBL/GenBank/DDBJ whole genome shotgun (WGS) entry which is preliminary data.</text>
</comment>
<dbReference type="GO" id="GO:0005634">
    <property type="term" value="C:nucleus"/>
    <property type="evidence" value="ECO:0007669"/>
    <property type="project" value="TreeGrafter"/>
</dbReference>
<dbReference type="PANTHER" id="PTHR13082">
    <property type="entry name" value="SAP18"/>
    <property type="match status" value="1"/>
</dbReference>
<dbReference type="Gene3D" id="3.10.20.550">
    <property type="entry name" value="ASAP complex, SAP18 subunit"/>
    <property type="match status" value="1"/>
</dbReference>
<name>A0A1Y2B7D3_9TREE</name>
<organism evidence="3 4">
    <name type="scientific">Naematelia encephala</name>
    <dbReference type="NCBI Taxonomy" id="71784"/>
    <lineage>
        <taxon>Eukaryota</taxon>
        <taxon>Fungi</taxon>
        <taxon>Dikarya</taxon>
        <taxon>Basidiomycota</taxon>
        <taxon>Agaricomycotina</taxon>
        <taxon>Tremellomycetes</taxon>
        <taxon>Tremellales</taxon>
        <taxon>Naemateliaceae</taxon>
        <taxon>Naematelia</taxon>
    </lineage>
</organism>
<gene>
    <name evidence="3" type="ORF">BCR39DRAFT_529511</name>
</gene>
<accession>A0A1Y2B7D3</accession>
<feature type="compositionally biased region" description="Basic and acidic residues" evidence="2">
    <location>
        <begin position="288"/>
        <end position="306"/>
    </location>
</feature>
<dbReference type="Proteomes" id="UP000193986">
    <property type="component" value="Unassembled WGS sequence"/>
</dbReference>
<proteinExistence type="inferred from homology"/>
<feature type="region of interest" description="Disordered" evidence="2">
    <location>
        <begin position="182"/>
        <end position="306"/>
    </location>
</feature>
<dbReference type="OrthoDB" id="440566at2759"/>
<evidence type="ECO:0000313" key="4">
    <source>
        <dbReference type="Proteomes" id="UP000193986"/>
    </source>
</evidence>
<dbReference type="InParanoid" id="A0A1Y2B7D3"/>
<evidence type="ECO:0000256" key="1">
    <source>
        <dbReference type="ARBA" id="ARBA00009143"/>
    </source>
</evidence>
<dbReference type="InterPro" id="IPR042534">
    <property type="entry name" value="SAP18_sf"/>
</dbReference>
<dbReference type="EMBL" id="MCFC01000020">
    <property type="protein sequence ID" value="ORY30377.1"/>
    <property type="molecule type" value="Genomic_DNA"/>
</dbReference>
<evidence type="ECO:0000313" key="3">
    <source>
        <dbReference type="EMBL" id="ORY30377.1"/>
    </source>
</evidence>
<protein>
    <submittedName>
        <fullName evidence="3">Sin3 associated polypeptide p18-domain-containing protein</fullName>
    </submittedName>
</protein>
<reference evidence="3 4" key="1">
    <citation type="submission" date="2016-07" db="EMBL/GenBank/DDBJ databases">
        <title>Pervasive Adenine N6-methylation of Active Genes in Fungi.</title>
        <authorList>
            <consortium name="DOE Joint Genome Institute"/>
            <person name="Mondo S.J."/>
            <person name="Dannebaum R.O."/>
            <person name="Kuo R.C."/>
            <person name="Labutti K."/>
            <person name="Haridas S."/>
            <person name="Kuo A."/>
            <person name="Salamov A."/>
            <person name="Ahrendt S.R."/>
            <person name="Lipzen A."/>
            <person name="Sullivan W."/>
            <person name="Andreopoulos W.B."/>
            <person name="Clum A."/>
            <person name="Lindquist E."/>
            <person name="Daum C."/>
            <person name="Ramamoorthy G.K."/>
            <person name="Gryganskyi A."/>
            <person name="Culley D."/>
            <person name="Magnuson J.K."/>
            <person name="James T.Y."/>
            <person name="O'Malley M.A."/>
            <person name="Stajich J.E."/>
            <person name="Spatafora J.W."/>
            <person name="Visel A."/>
            <person name="Grigoriev I.V."/>
        </authorList>
    </citation>
    <scope>NUCLEOTIDE SEQUENCE [LARGE SCALE GENOMIC DNA]</scope>
    <source>
        <strain evidence="3 4">68-887.2</strain>
    </source>
</reference>
<dbReference type="AlphaFoldDB" id="A0A1Y2B7D3"/>